<gene>
    <name evidence="1" type="ORF">LMG29739_03249</name>
</gene>
<evidence type="ECO:0008006" key="3">
    <source>
        <dbReference type="Google" id="ProtNLM"/>
    </source>
</evidence>
<dbReference type="AlphaFoldDB" id="A0A6J5E038"/>
<proteinExistence type="predicted"/>
<dbReference type="InterPro" id="IPR021946">
    <property type="entry name" value="DUF3563"/>
</dbReference>
<keyword evidence="2" id="KW-1185">Reference proteome</keyword>
<sequence length="48" mass="5809">MFAYCLEKLGEWIERAEERRRNEYLSQSSDLVDLERRMRAVERGGYPV</sequence>
<dbReference type="Pfam" id="PF12086">
    <property type="entry name" value="DUF3563"/>
    <property type="match status" value="1"/>
</dbReference>
<organism evidence="1 2">
    <name type="scientific">Paraburkholderia solisilvae</name>
    <dbReference type="NCBI Taxonomy" id="624376"/>
    <lineage>
        <taxon>Bacteria</taxon>
        <taxon>Pseudomonadati</taxon>
        <taxon>Pseudomonadota</taxon>
        <taxon>Betaproteobacteria</taxon>
        <taxon>Burkholderiales</taxon>
        <taxon>Burkholderiaceae</taxon>
        <taxon>Paraburkholderia</taxon>
    </lineage>
</organism>
<dbReference type="Proteomes" id="UP000494329">
    <property type="component" value="Unassembled WGS sequence"/>
</dbReference>
<evidence type="ECO:0000313" key="2">
    <source>
        <dbReference type="Proteomes" id="UP000494329"/>
    </source>
</evidence>
<accession>A0A6J5E038</accession>
<dbReference type="EMBL" id="CADIKF010000024">
    <property type="protein sequence ID" value="CAB3759810.1"/>
    <property type="molecule type" value="Genomic_DNA"/>
</dbReference>
<name>A0A6J5E038_9BURK</name>
<dbReference type="RefSeq" id="WP_175111950.1">
    <property type="nucleotide sequence ID" value="NZ_CADIKF010000024.1"/>
</dbReference>
<reference evidence="1 2" key="1">
    <citation type="submission" date="2020-04" db="EMBL/GenBank/DDBJ databases">
        <authorList>
            <person name="De Canck E."/>
        </authorList>
    </citation>
    <scope>NUCLEOTIDE SEQUENCE [LARGE SCALE GENOMIC DNA]</scope>
    <source>
        <strain evidence="1 2">LMG 29739</strain>
    </source>
</reference>
<protein>
    <recommendedName>
        <fullName evidence="3">DUF3563 domain-containing protein</fullName>
    </recommendedName>
</protein>
<evidence type="ECO:0000313" key="1">
    <source>
        <dbReference type="EMBL" id="CAB3759810.1"/>
    </source>
</evidence>